<accession>A0A6V2EJM3</accession>
<evidence type="ECO:0000256" key="2">
    <source>
        <dbReference type="SAM" id="MobiDB-lite"/>
    </source>
</evidence>
<evidence type="ECO:0000256" key="1">
    <source>
        <dbReference type="SAM" id="Coils"/>
    </source>
</evidence>
<reference evidence="3" key="1">
    <citation type="submission" date="2021-01" db="EMBL/GenBank/DDBJ databases">
        <authorList>
            <person name="Corre E."/>
            <person name="Pelletier E."/>
            <person name="Niang G."/>
            <person name="Scheremetjew M."/>
            <person name="Finn R."/>
            <person name="Kale V."/>
            <person name="Holt S."/>
            <person name="Cochrane G."/>
            <person name="Meng A."/>
            <person name="Brown T."/>
            <person name="Cohen L."/>
        </authorList>
    </citation>
    <scope>NUCLEOTIDE SEQUENCE</scope>
    <source>
        <strain evidence="3">GSO104</strain>
    </source>
</reference>
<dbReference type="EMBL" id="HBNS01016680">
    <property type="protein sequence ID" value="CAE4604217.1"/>
    <property type="molecule type" value="Transcribed_RNA"/>
</dbReference>
<dbReference type="AlphaFoldDB" id="A0A6V2EJM3"/>
<organism evidence="3">
    <name type="scientific">Ditylum brightwellii</name>
    <dbReference type="NCBI Taxonomy" id="49249"/>
    <lineage>
        <taxon>Eukaryota</taxon>
        <taxon>Sar</taxon>
        <taxon>Stramenopiles</taxon>
        <taxon>Ochrophyta</taxon>
        <taxon>Bacillariophyta</taxon>
        <taxon>Mediophyceae</taxon>
        <taxon>Lithodesmiophycidae</taxon>
        <taxon>Lithodesmiales</taxon>
        <taxon>Lithodesmiaceae</taxon>
        <taxon>Ditylum</taxon>
    </lineage>
</organism>
<feature type="region of interest" description="Disordered" evidence="2">
    <location>
        <begin position="290"/>
        <end position="317"/>
    </location>
</feature>
<dbReference type="InterPro" id="IPR003774">
    <property type="entry name" value="AlgH-like"/>
</dbReference>
<dbReference type="PANTHER" id="PTHR31984">
    <property type="entry name" value="TRANSPORTER, PUTATIVE (DUF179)-RELATED"/>
    <property type="match status" value="1"/>
</dbReference>
<feature type="region of interest" description="Disordered" evidence="2">
    <location>
        <begin position="397"/>
        <end position="417"/>
    </location>
</feature>
<dbReference type="EMBL" id="HBNS01016682">
    <property type="protein sequence ID" value="CAE4604221.1"/>
    <property type="molecule type" value="Transcribed_RNA"/>
</dbReference>
<dbReference type="Gene3D" id="3.40.1740.10">
    <property type="entry name" value="VC0467-like"/>
    <property type="match status" value="1"/>
</dbReference>
<feature type="coiled-coil region" evidence="1">
    <location>
        <begin position="83"/>
        <end position="110"/>
    </location>
</feature>
<keyword evidence="1" id="KW-0175">Coiled coil</keyword>
<evidence type="ECO:0000313" key="4">
    <source>
        <dbReference type="EMBL" id="CAE4604221.1"/>
    </source>
</evidence>
<dbReference type="SUPFAM" id="SSF143456">
    <property type="entry name" value="VC0467-like"/>
    <property type="match status" value="1"/>
</dbReference>
<sequence>MSMPFASTSAAVAAAAAASTASSQVKNKSVLLSIYRSLLRTSKNFDNPTHGNGAVLSSLIHRTGYDDDVNRYLSQLESSSGIFSNDKRMLRDLMKDLDELSEEERRRIREVKLSQEQARDLTRGYGELQRLKYERMKAAHDVNQGEALFNADSEEITRPPDFEDVIGSSGGRWRAQDCPGHVTLFRRILRDYMGGDEFGRGGALMRFPSQIRDNQNNEKKVLKMSDLIKREFSAPITIAATESPHDSESASFTWGKPISSRFPLSVRKEAAFLALRELNKKLTWAESHEFDTADSNDDKDDAVHESRRKRNRRQAALGVQQLPTSMPSSYLRSGSYLVAHPLLSGYFSRCVIVIIDHTEDIVSGEGSSSNSNKNGGTYGLVVNKESLISPRGRMSVGNVQKSLSSSQQQQQQSEETARYRRTLTDVIQVECLPEILRNAFGDSPVRDGGPVNPSVQMMHACSPEQESKYHIGGDVLPMIVSDDIAGNKITTSTGSGDDDNGVIVSSAMHTDEAVYYQGDIMCAAEAVIGGDMKQDDFSFVIGASCWEVGQLESEIARGYWLPCKGPPRMALTGMCEHADCNGDNEQGSEPKNDLWLSMMCALGEEEGNLAHMLIDNEYDENGEACDEP</sequence>
<evidence type="ECO:0000313" key="3">
    <source>
        <dbReference type="EMBL" id="CAE4604217.1"/>
    </source>
</evidence>
<proteinExistence type="predicted"/>
<protein>
    <submittedName>
        <fullName evidence="3">Uncharacterized protein</fullName>
    </submittedName>
</protein>
<dbReference type="Pfam" id="PF02622">
    <property type="entry name" value="DUF179"/>
    <property type="match status" value="1"/>
</dbReference>
<name>A0A6V2EJM3_9STRA</name>
<feature type="compositionally biased region" description="Low complexity" evidence="2">
    <location>
        <begin position="400"/>
        <end position="413"/>
    </location>
</feature>
<dbReference type="PANTHER" id="PTHR31984:SF17">
    <property type="entry name" value="TRANSCRIPTIONAL REGULATOR"/>
    <property type="match status" value="1"/>
</dbReference>
<gene>
    <name evidence="3" type="ORF">DBRI00130_LOCUS13340</name>
    <name evidence="4" type="ORF">DBRI00130_LOCUS13342</name>
</gene>